<reference evidence="2" key="2">
    <citation type="submission" date="2023-06" db="EMBL/GenBank/DDBJ databases">
        <authorList>
            <person name="Swenson N.G."/>
            <person name="Wegrzyn J.L."/>
            <person name="Mcevoy S.L."/>
        </authorList>
    </citation>
    <scope>NUCLEOTIDE SEQUENCE</scope>
    <source>
        <strain evidence="2">NS2018</strain>
        <tissue evidence="2">Leaf</tissue>
    </source>
</reference>
<gene>
    <name evidence="2" type="ORF">LWI29_019394</name>
</gene>
<sequence>MPAGPDEIQDRRQLAATTATATPEVQRRRRLCINVAVVDAQPPSSLSPSSLRAAADLGSQLSCIAELDGELDELLD</sequence>
<evidence type="ECO:0000313" key="2">
    <source>
        <dbReference type="EMBL" id="KAK0578989.1"/>
    </source>
</evidence>
<comment type="caution">
    <text evidence="2">The sequence shown here is derived from an EMBL/GenBank/DDBJ whole genome shotgun (WGS) entry which is preliminary data.</text>
</comment>
<evidence type="ECO:0000256" key="1">
    <source>
        <dbReference type="SAM" id="MobiDB-lite"/>
    </source>
</evidence>
<evidence type="ECO:0000313" key="3">
    <source>
        <dbReference type="Proteomes" id="UP001168877"/>
    </source>
</evidence>
<protein>
    <submittedName>
        <fullName evidence="2">Uncharacterized protein</fullName>
    </submittedName>
</protein>
<dbReference type="EMBL" id="JAUESC010000385">
    <property type="protein sequence ID" value="KAK0578989.1"/>
    <property type="molecule type" value="Genomic_DNA"/>
</dbReference>
<organism evidence="2 3">
    <name type="scientific">Acer saccharum</name>
    <name type="common">Sugar maple</name>
    <dbReference type="NCBI Taxonomy" id="4024"/>
    <lineage>
        <taxon>Eukaryota</taxon>
        <taxon>Viridiplantae</taxon>
        <taxon>Streptophyta</taxon>
        <taxon>Embryophyta</taxon>
        <taxon>Tracheophyta</taxon>
        <taxon>Spermatophyta</taxon>
        <taxon>Magnoliopsida</taxon>
        <taxon>eudicotyledons</taxon>
        <taxon>Gunneridae</taxon>
        <taxon>Pentapetalae</taxon>
        <taxon>rosids</taxon>
        <taxon>malvids</taxon>
        <taxon>Sapindales</taxon>
        <taxon>Sapindaceae</taxon>
        <taxon>Hippocastanoideae</taxon>
        <taxon>Acereae</taxon>
        <taxon>Acer</taxon>
    </lineage>
</organism>
<proteinExistence type="predicted"/>
<dbReference type="Proteomes" id="UP001168877">
    <property type="component" value="Unassembled WGS sequence"/>
</dbReference>
<accession>A0AA39RRZ6</accession>
<keyword evidence="3" id="KW-1185">Reference proteome</keyword>
<feature type="region of interest" description="Disordered" evidence="1">
    <location>
        <begin position="1"/>
        <end position="22"/>
    </location>
</feature>
<reference evidence="2" key="1">
    <citation type="journal article" date="2022" name="Plant J.">
        <title>Strategies of tolerance reflected in two North American maple genomes.</title>
        <authorList>
            <person name="McEvoy S.L."/>
            <person name="Sezen U.U."/>
            <person name="Trouern-Trend A."/>
            <person name="McMahon S.M."/>
            <person name="Schaberg P.G."/>
            <person name="Yang J."/>
            <person name="Wegrzyn J.L."/>
            <person name="Swenson N.G."/>
        </authorList>
    </citation>
    <scope>NUCLEOTIDE SEQUENCE</scope>
    <source>
        <strain evidence="2">NS2018</strain>
    </source>
</reference>
<dbReference type="AlphaFoldDB" id="A0AA39RRZ6"/>
<name>A0AA39RRZ6_ACESA</name>